<dbReference type="Proteomes" id="UP001374579">
    <property type="component" value="Unassembled WGS sequence"/>
</dbReference>
<dbReference type="InterPro" id="IPR052588">
    <property type="entry name" value="Kelch_domain_protein"/>
</dbReference>
<dbReference type="InterPro" id="IPR015915">
    <property type="entry name" value="Kelch-typ_b-propeller"/>
</dbReference>
<feature type="compositionally biased region" description="Basic residues" evidence="1">
    <location>
        <begin position="1"/>
        <end position="12"/>
    </location>
</feature>
<sequence length="653" mass="73088">MGKKNKDKKGKGKEKTEQKTEKKAAKRAKKELAEKGEEDIEQMIAEFVQKDKRLTQVIEEKCPPPSPRSNMTMVAHPDREELIMFGGEYYTGKQMFLYNDLFFYNIRKNEWVKVTSPNAPPPRSAHQAVTVAQGGGQMWVFGGEFSSHSQNQFYHYRDLWVLHLKDKRWEQYKSAGKQVGPSARSGHRMVAFKNQLILFGGFHDNNREYKYFNDLWAFDLGTYTWQQLEASGTAPSPRSGCVLFPTLTGSRLLVYGGYSMERVKRDVDQGTMHTDMFALQPQGKGEDGMPAKWRWQPVKQSGTKPLPRCSMSAVVVPGNHGVMFGGVQDEEEDEEQLDGTFFNDMYTLDLDKGHWFPVELRGNRQTTEKKRRRKVKDVGEQGEGEGEGEDEGEGEEMDVDDTNDDIETAEDDLNSLALSTAQSEATVPSQDSVNTEPSELVTGDPVASTSSGASGDVFTVTIGPQSDQTSNGQSSGACASVSWEKPFVPSARMKPCLAVKNGMLYLYGGLFEEGDKQVTLSDFHALDMGKLDVWRTIIAPDITKQAWVDSDSDSEEGEDKEGRKRKAASSTTTDDDKGDDDSDDDDDDDDDDLTFDDAPPRNGDESSSDYFERTQDYWLQQARDIMDSEGIKLSDRKLLKFAKEICEEASASA</sequence>
<proteinExistence type="predicted"/>
<feature type="region of interest" description="Disordered" evidence="1">
    <location>
        <begin position="547"/>
        <end position="615"/>
    </location>
</feature>
<organism evidence="2 3">
    <name type="scientific">Littorina saxatilis</name>
    <dbReference type="NCBI Taxonomy" id="31220"/>
    <lineage>
        <taxon>Eukaryota</taxon>
        <taxon>Metazoa</taxon>
        <taxon>Spiralia</taxon>
        <taxon>Lophotrochozoa</taxon>
        <taxon>Mollusca</taxon>
        <taxon>Gastropoda</taxon>
        <taxon>Caenogastropoda</taxon>
        <taxon>Littorinimorpha</taxon>
        <taxon>Littorinoidea</taxon>
        <taxon>Littorinidae</taxon>
        <taxon>Littorina</taxon>
    </lineage>
</organism>
<feature type="compositionally biased region" description="Basic and acidic residues" evidence="1">
    <location>
        <begin position="598"/>
        <end position="615"/>
    </location>
</feature>
<name>A0AAN9BYU8_9CAEN</name>
<dbReference type="AlphaFoldDB" id="A0AAN9BYU8"/>
<evidence type="ECO:0008006" key="4">
    <source>
        <dbReference type="Google" id="ProtNLM"/>
    </source>
</evidence>
<dbReference type="Gene3D" id="2.120.10.80">
    <property type="entry name" value="Kelch-type beta propeller"/>
    <property type="match status" value="1"/>
</dbReference>
<feature type="compositionally biased region" description="Polar residues" evidence="1">
    <location>
        <begin position="420"/>
        <end position="437"/>
    </location>
</feature>
<feature type="compositionally biased region" description="Acidic residues" evidence="1">
    <location>
        <begin position="550"/>
        <end position="559"/>
    </location>
</feature>
<feature type="region of interest" description="Disordered" evidence="1">
    <location>
        <begin position="1"/>
        <end position="37"/>
    </location>
</feature>
<accession>A0AAN9BYU8</accession>
<feature type="compositionally biased region" description="Acidic residues" evidence="1">
    <location>
        <begin position="576"/>
        <end position="595"/>
    </location>
</feature>
<dbReference type="EMBL" id="JBAMIC010000001">
    <property type="protein sequence ID" value="KAK7115241.1"/>
    <property type="molecule type" value="Genomic_DNA"/>
</dbReference>
<protein>
    <recommendedName>
        <fullName evidence="4">Kelch domain-containing protein 4</fullName>
    </recommendedName>
</protein>
<keyword evidence="3" id="KW-1185">Reference proteome</keyword>
<dbReference type="Pfam" id="PF24681">
    <property type="entry name" value="Kelch_KLHDC2_KLHL20_DRC7"/>
    <property type="match status" value="1"/>
</dbReference>
<evidence type="ECO:0000313" key="2">
    <source>
        <dbReference type="EMBL" id="KAK7115241.1"/>
    </source>
</evidence>
<feature type="compositionally biased region" description="Basic and acidic residues" evidence="1">
    <location>
        <begin position="13"/>
        <end position="23"/>
    </location>
</feature>
<reference evidence="2 3" key="1">
    <citation type="submission" date="2024-02" db="EMBL/GenBank/DDBJ databases">
        <title>Chromosome-scale genome assembly of the rough periwinkle Littorina saxatilis.</title>
        <authorList>
            <person name="De Jode A."/>
            <person name="Faria R."/>
            <person name="Formenti G."/>
            <person name="Sims Y."/>
            <person name="Smith T.P."/>
            <person name="Tracey A."/>
            <person name="Wood J.M.D."/>
            <person name="Zagrodzka Z.B."/>
            <person name="Johannesson K."/>
            <person name="Butlin R.K."/>
            <person name="Leder E.H."/>
        </authorList>
    </citation>
    <scope>NUCLEOTIDE SEQUENCE [LARGE SCALE GENOMIC DNA]</scope>
    <source>
        <strain evidence="2">Snail1</strain>
        <tissue evidence="2">Muscle</tissue>
    </source>
</reference>
<dbReference type="PANTHER" id="PTHR46063">
    <property type="entry name" value="KELCH DOMAIN-CONTAINING PROTEIN"/>
    <property type="match status" value="1"/>
</dbReference>
<comment type="caution">
    <text evidence="2">The sequence shown here is derived from an EMBL/GenBank/DDBJ whole genome shotgun (WGS) entry which is preliminary data.</text>
</comment>
<evidence type="ECO:0000256" key="1">
    <source>
        <dbReference type="SAM" id="MobiDB-lite"/>
    </source>
</evidence>
<dbReference type="SUPFAM" id="SSF117281">
    <property type="entry name" value="Kelch motif"/>
    <property type="match status" value="1"/>
</dbReference>
<feature type="region of interest" description="Disordered" evidence="1">
    <location>
        <begin position="365"/>
        <end position="406"/>
    </location>
</feature>
<feature type="compositionally biased region" description="Polar residues" evidence="1">
    <location>
        <begin position="462"/>
        <end position="475"/>
    </location>
</feature>
<feature type="region of interest" description="Disordered" evidence="1">
    <location>
        <begin position="420"/>
        <end position="475"/>
    </location>
</feature>
<dbReference type="PANTHER" id="PTHR46063:SF1">
    <property type="entry name" value="KELCH DOMAIN-CONTAINING PROTEIN 4"/>
    <property type="match status" value="1"/>
</dbReference>
<feature type="compositionally biased region" description="Acidic residues" evidence="1">
    <location>
        <begin position="380"/>
        <end position="406"/>
    </location>
</feature>
<gene>
    <name evidence="2" type="ORF">V1264_001153</name>
</gene>
<evidence type="ECO:0000313" key="3">
    <source>
        <dbReference type="Proteomes" id="UP001374579"/>
    </source>
</evidence>